<evidence type="ECO:0000256" key="1">
    <source>
        <dbReference type="SAM" id="MobiDB-lite"/>
    </source>
</evidence>
<protein>
    <submittedName>
        <fullName evidence="3">Uncharacterized protein</fullName>
    </submittedName>
</protein>
<feature type="compositionally biased region" description="Polar residues" evidence="1">
    <location>
        <begin position="155"/>
        <end position="206"/>
    </location>
</feature>
<comment type="caution">
    <text evidence="3">The sequence shown here is derived from an EMBL/GenBank/DDBJ whole genome shotgun (WGS) entry which is preliminary data.</text>
</comment>
<dbReference type="EMBL" id="AWVA01000117">
    <property type="protein sequence ID" value="ERJ73980.1"/>
    <property type="molecule type" value="Genomic_DNA"/>
</dbReference>
<feature type="region of interest" description="Disordered" evidence="1">
    <location>
        <begin position="120"/>
        <end position="217"/>
    </location>
</feature>
<dbReference type="Proteomes" id="UP000016617">
    <property type="component" value="Unassembled WGS sequence"/>
</dbReference>
<reference evidence="3 4" key="1">
    <citation type="submission" date="2013-06" db="EMBL/GenBank/DDBJ databases">
        <authorList>
            <person name="Weinstock G."/>
            <person name="Sodergren E."/>
            <person name="Lobos E.A."/>
            <person name="Fulton L."/>
            <person name="Fulton R."/>
            <person name="Courtney L."/>
            <person name="Fronick C."/>
            <person name="O'Laughlin M."/>
            <person name="Godfrey J."/>
            <person name="Wilson R.M."/>
            <person name="Miner T."/>
            <person name="Farmer C."/>
            <person name="Delehaunty K."/>
            <person name="Cordes M."/>
            <person name="Minx P."/>
            <person name="Tomlinson C."/>
            <person name="Chen J."/>
            <person name="Wollam A."/>
            <person name="Pepin K.H."/>
            <person name="Bhonagiri V."/>
            <person name="Zhang X."/>
            <person name="Warren W."/>
            <person name="Mitreva M."/>
            <person name="Mardis E.R."/>
            <person name="Wilson R.K."/>
        </authorList>
    </citation>
    <scope>NUCLEOTIDE SEQUENCE [LARGE SCALE GENOMIC DNA]</scope>
    <source>
        <strain evidence="3 4">W1703</strain>
    </source>
</reference>
<keyword evidence="2" id="KW-1133">Transmembrane helix</keyword>
<feature type="transmembrane region" description="Helical" evidence="2">
    <location>
        <begin position="278"/>
        <end position="302"/>
    </location>
</feature>
<feature type="compositionally biased region" description="Polar residues" evidence="1">
    <location>
        <begin position="120"/>
        <end position="135"/>
    </location>
</feature>
<feature type="compositionally biased region" description="Low complexity" evidence="1">
    <location>
        <begin position="136"/>
        <end position="154"/>
    </location>
</feature>
<dbReference type="AlphaFoldDB" id="U2J2L0"/>
<keyword evidence="2" id="KW-0812">Transmembrane</keyword>
<keyword evidence="2" id="KW-0472">Membrane</keyword>
<evidence type="ECO:0000313" key="4">
    <source>
        <dbReference type="Proteomes" id="UP000016617"/>
    </source>
</evidence>
<evidence type="ECO:0000313" key="3">
    <source>
        <dbReference type="EMBL" id="ERJ73980.1"/>
    </source>
</evidence>
<feature type="transmembrane region" description="Helical" evidence="2">
    <location>
        <begin position="226"/>
        <end position="247"/>
    </location>
</feature>
<dbReference type="HOGENOM" id="CLU_054387_0_0_9"/>
<evidence type="ECO:0000256" key="2">
    <source>
        <dbReference type="SAM" id="Phobius"/>
    </source>
</evidence>
<accession>U2J2L0</accession>
<name>U2J2L0_9STRE</name>
<sequence length="515" mass="56093">MGKSRCPLWKKLRRLLNMATKEEWVRAFETATGRKPTAAEYSHAMENGFDLSAFANVQNSASVPQQAPVQAVTPELNNNRDNWMKLFESLAGRKPTGDEFMKGKAANFDTEQIASILNPESSASQQPSQIQTNSIASQSGPSASAPFQPASSGQETIQHQQPQANSSQNLASPALTGANTQQAQTSQPANADQADFQNTGNFQQAGSKKDRPSQILTSSPAKSGKVLNLILPIISMVLSVVFVTLAFFLWAPLFLGLSFLGLICAGILLILNVNGKKVLSMVATAVALLAVIFSNVALFTAWSEKSVSNQTAANNKKKSKVRDDSTDVKDYIKKGYKFDWSQSEFKKLKAKSDMVSDVIEKHGKASDAQISGDRLTLVYQDSKTGSNNSVTLSFEKQYNGKFVLSGGHANFNANDIDTSSDYKSDWKRSDYDALKAGNSDTGDGGTKWSDIKSKHSTPSSAYYTLSFYGDEDISYELAVTYADYDTDASHITYVGLHFKSSDEGKTYRLASKYSN</sequence>
<organism evidence="3 4">
    <name type="scientific">Streptococcus sobrinus W1703</name>
    <dbReference type="NCBI Taxonomy" id="1227275"/>
    <lineage>
        <taxon>Bacteria</taxon>
        <taxon>Bacillati</taxon>
        <taxon>Bacillota</taxon>
        <taxon>Bacilli</taxon>
        <taxon>Lactobacillales</taxon>
        <taxon>Streptococcaceae</taxon>
        <taxon>Streptococcus</taxon>
    </lineage>
</organism>
<dbReference type="PATRIC" id="fig|1227275.3.peg.1768"/>
<proteinExistence type="predicted"/>
<feature type="transmembrane region" description="Helical" evidence="2">
    <location>
        <begin position="253"/>
        <end position="271"/>
    </location>
</feature>
<gene>
    <name evidence="3" type="ORF">HMPREF1557_01968</name>
</gene>